<evidence type="ECO:0000313" key="3">
    <source>
        <dbReference type="Proteomes" id="UP000175168"/>
    </source>
</evidence>
<dbReference type="Proteomes" id="UP000175168">
    <property type="component" value="Segment"/>
</dbReference>
<reference evidence="2 3" key="1">
    <citation type="journal article" date="2001" name="J. Virol.">
        <title>The genome of turkey herpesvirus.</title>
        <authorList>
            <person name="Afonso C.L."/>
            <person name="Tulman E.R."/>
            <person name="Lu Z."/>
            <person name="Zsak L."/>
            <person name="Rock D.L."/>
            <person name="Kutish G.F."/>
        </authorList>
    </citation>
    <scope>NUCLEOTIDE SEQUENCE [LARGE SCALE GENOMIC DNA]</scope>
    <source>
        <strain evidence="2">FC126</strain>
    </source>
</reference>
<gene>
    <name evidence="2" type="primary">HVT093</name>
    <name evidence="1" type="synonym">HVT082</name>
</gene>
<dbReference type="EMBL" id="AF291866">
    <property type="protein sequence ID" value="AAG45830.1"/>
    <property type="molecule type" value="Genomic_DNA"/>
</dbReference>
<organismHost>
    <name type="scientific">Gallus gallus</name>
    <name type="common">Chicken</name>
    <dbReference type="NCBI Taxonomy" id="9031"/>
</organismHost>
<evidence type="ECO:0000313" key="2">
    <source>
        <dbReference type="EMBL" id="AAG45830.1"/>
    </source>
</evidence>
<keyword evidence="3" id="KW-1185">Reference proteome</keyword>
<protein>
    <submittedName>
        <fullName evidence="1">Uncharacterized protein HVT082</fullName>
    </submittedName>
    <submittedName>
        <fullName evidence="2">Uncharacterized protein HVT093</fullName>
    </submittedName>
</protein>
<name>Q9DGY5_MEHV1</name>
<sequence length="76" mass="8514">MKAMVCTSTRRRGKVNTGAFLLRESRLRANNSSSANFPGCIQLNCKFSHTADVEAYLREIDRASVQNTGHPCHMWA</sequence>
<dbReference type="EMBL" id="AF291866">
    <property type="protein sequence ID" value="AAG45807.1"/>
    <property type="molecule type" value="Genomic_DNA"/>
</dbReference>
<organism evidence="2 3">
    <name type="scientific">Meleagrid herpesvirus 1</name>
    <name type="common">MeHV-1</name>
    <name type="synonym">Turkey herpesvirus</name>
    <dbReference type="NCBI Taxonomy" id="37108"/>
    <lineage>
        <taxon>Viruses</taxon>
        <taxon>Duplodnaviria</taxon>
        <taxon>Heunggongvirae</taxon>
        <taxon>Peploviricota</taxon>
        <taxon>Herviviricetes</taxon>
        <taxon>Herpesvirales</taxon>
        <taxon>Orthoherpesviridae</taxon>
        <taxon>Alphaherpesvirinae</taxon>
        <taxon>Mardivirus</taxon>
        <taxon>Mardivirus meleagridalpha1</taxon>
    </lineage>
</organism>
<evidence type="ECO:0000313" key="1">
    <source>
        <dbReference type="EMBL" id="AAG45807.1"/>
    </source>
</evidence>
<organismHost>
    <name type="scientific">Meleagris gallopavo</name>
    <name type="common">Wild turkey</name>
    <dbReference type="NCBI Taxonomy" id="9103"/>
</organismHost>
<proteinExistence type="predicted"/>
<accession>Q9DGY5</accession>